<evidence type="ECO:0000313" key="11">
    <source>
        <dbReference type="Proteomes" id="UP001438953"/>
    </source>
</evidence>
<gene>
    <name evidence="10" type="ORF">VSX56_11600</name>
</gene>
<evidence type="ECO:0000256" key="2">
    <source>
        <dbReference type="ARBA" id="ARBA00022692"/>
    </source>
</evidence>
<protein>
    <submittedName>
        <fullName evidence="10">Type I secretion system permease/ATPase</fullName>
    </submittedName>
</protein>
<feature type="transmembrane region" description="Helical" evidence="7">
    <location>
        <begin position="259"/>
        <end position="284"/>
    </location>
</feature>
<dbReference type="NCBIfam" id="TIGR01842">
    <property type="entry name" value="type_I_sec_PrtD"/>
    <property type="match status" value="1"/>
</dbReference>
<dbReference type="SUPFAM" id="SSF52540">
    <property type="entry name" value="P-loop containing nucleoside triphosphate hydrolases"/>
    <property type="match status" value="1"/>
</dbReference>
<keyword evidence="2 7" id="KW-0812">Transmembrane</keyword>
<dbReference type="PROSITE" id="PS50929">
    <property type="entry name" value="ABC_TM1F"/>
    <property type="match status" value="1"/>
</dbReference>
<evidence type="ECO:0000256" key="5">
    <source>
        <dbReference type="ARBA" id="ARBA00022989"/>
    </source>
</evidence>
<evidence type="ECO:0000256" key="3">
    <source>
        <dbReference type="ARBA" id="ARBA00022741"/>
    </source>
</evidence>
<evidence type="ECO:0000256" key="6">
    <source>
        <dbReference type="ARBA" id="ARBA00023136"/>
    </source>
</evidence>
<reference evidence="10 11" key="1">
    <citation type="submission" date="2024-01" db="EMBL/GenBank/DDBJ databases">
        <authorList>
            <person name="Deng Y."/>
            <person name="Su J."/>
        </authorList>
    </citation>
    <scope>NUCLEOTIDE SEQUENCE [LARGE SCALE GENOMIC DNA]</scope>
    <source>
        <strain evidence="10 11">CPCC 100088</strain>
    </source>
</reference>
<name>A0ABV1SHP0_9RHOB</name>
<dbReference type="InterPro" id="IPR036640">
    <property type="entry name" value="ABC1_TM_sf"/>
</dbReference>
<dbReference type="Pfam" id="PF00664">
    <property type="entry name" value="ABC_membrane"/>
    <property type="match status" value="1"/>
</dbReference>
<dbReference type="RefSeq" id="WP_350937241.1">
    <property type="nucleotide sequence ID" value="NZ_JAYWLC010000008.1"/>
</dbReference>
<dbReference type="InterPro" id="IPR017871">
    <property type="entry name" value="ABC_transporter-like_CS"/>
</dbReference>
<evidence type="ECO:0000313" key="10">
    <source>
        <dbReference type="EMBL" id="MER5172419.1"/>
    </source>
</evidence>
<dbReference type="EMBL" id="JAYWLC010000008">
    <property type="protein sequence ID" value="MER5172419.1"/>
    <property type="molecule type" value="Genomic_DNA"/>
</dbReference>
<dbReference type="InterPro" id="IPR003593">
    <property type="entry name" value="AAA+_ATPase"/>
</dbReference>
<dbReference type="Proteomes" id="UP001438953">
    <property type="component" value="Unassembled WGS sequence"/>
</dbReference>
<keyword evidence="4" id="KW-0067">ATP-binding</keyword>
<feature type="domain" description="ABC transmembrane type-1" evidence="9">
    <location>
        <begin position="25"/>
        <end position="303"/>
    </location>
</feature>
<evidence type="ECO:0000256" key="1">
    <source>
        <dbReference type="ARBA" id="ARBA00004651"/>
    </source>
</evidence>
<dbReference type="InterPro" id="IPR003439">
    <property type="entry name" value="ABC_transporter-like_ATP-bd"/>
</dbReference>
<dbReference type="PANTHER" id="PTHR43394:SF1">
    <property type="entry name" value="ATP-BINDING CASSETTE SUB-FAMILY B MEMBER 10, MITOCHONDRIAL"/>
    <property type="match status" value="1"/>
</dbReference>
<dbReference type="InterPro" id="IPR039421">
    <property type="entry name" value="Type_1_exporter"/>
</dbReference>
<dbReference type="InterPro" id="IPR010128">
    <property type="entry name" value="ATPase_T1SS_PrtD-like"/>
</dbReference>
<accession>A0ABV1SHP0</accession>
<dbReference type="Gene3D" id="3.40.50.300">
    <property type="entry name" value="P-loop containing nucleotide triphosphate hydrolases"/>
    <property type="match status" value="1"/>
</dbReference>
<dbReference type="SUPFAM" id="SSF90123">
    <property type="entry name" value="ABC transporter transmembrane region"/>
    <property type="match status" value="1"/>
</dbReference>
<dbReference type="PROSITE" id="PS00211">
    <property type="entry name" value="ABC_TRANSPORTER_1"/>
    <property type="match status" value="1"/>
</dbReference>
<keyword evidence="6 7" id="KW-0472">Membrane</keyword>
<dbReference type="PROSITE" id="PS50893">
    <property type="entry name" value="ABC_TRANSPORTER_2"/>
    <property type="match status" value="1"/>
</dbReference>
<comment type="caution">
    <text evidence="10">The sequence shown here is derived from an EMBL/GenBank/DDBJ whole genome shotgun (WGS) entry which is preliminary data.</text>
</comment>
<dbReference type="PANTHER" id="PTHR43394">
    <property type="entry name" value="ATP-DEPENDENT PERMEASE MDL1, MITOCHONDRIAL"/>
    <property type="match status" value="1"/>
</dbReference>
<feature type="transmembrane region" description="Helical" evidence="7">
    <location>
        <begin position="23"/>
        <end position="49"/>
    </location>
</feature>
<reference evidence="10 11" key="2">
    <citation type="submission" date="2024-06" db="EMBL/GenBank/DDBJ databases">
        <title>Thioclava kandeliae sp. nov. from a rhizosphere soil sample of Kandelia candel in a mangrove.</title>
        <authorList>
            <person name="Mu T."/>
        </authorList>
    </citation>
    <scope>NUCLEOTIDE SEQUENCE [LARGE SCALE GENOMIC DNA]</scope>
    <source>
        <strain evidence="10 11">CPCC 100088</strain>
    </source>
</reference>
<feature type="transmembrane region" description="Helical" evidence="7">
    <location>
        <begin position="61"/>
        <end position="81"/>
    </location>
</feature>
<keyword evidence="5 7" id="KW-1133">Transmembrane helix</keyword>
<dbReference type="Gene3D" id="1.20.1560.10">
    <property type="entry name" value="ABC transporter type 1, transmembrane domain"/>
    <property type="match status" value="1"/>
</dbReference>
<comment type="subcellular location">
    <subcellularLocation>
        <location evidence="1">Cell membrane</location>
        <topology evidence="1">Multi-pass membrane protein</topology>
    </subcellularLocation>
</comment>
<evidence type="ECO:0000259" key="9">
    <source>
        <dbReference type="PROSITE" id="PS50929"/>
    </source>
</evidence>
<dbReference type="SMART" id="SM00382">
    <property type="entry name" value="AAA"/>
    <property type="match status" value="1"/>
</dbReference>
<feature type="transmembrane region" description="Helical" evidence="7">
    <location>
        <begin position="159"/>
        <end position="177"/>
    </location>
</feature>
<keyword evidence="3" id="KW-0547">Nucleotide-binding</keyword>
<organism evidence="10 11">
    <name type="scientific">Thioclava kandeliae</name>
    <dbReference type="NCBI Taxonomy" id="3070818"/>
    <lineage>
        <taxon>Bacteria</taxon>
        <taxon>Pseudomonadati</taxon>
        <taxon>Pseudomonadota</taxon>
        <taxon>Alphaproteobacteria</taxon>
        <taxon>Rhodobacterales</taxon>
        <taxon>Paracoccaceae</taxon>
        <taxon>Thioclava</taxon>
    </lineage>
</organism>
<evidence type="ECO:0000259" key="8">
    <source>
        <dbReference type="PROSITE" id="PS50893"/>
    </source>
</evidence>
<dbReference type="InterPro" id="IPR027417">
    <property type="entry name" value="P-loop_NTPase"/>
</dbReference>
<dbReference type="Pfam" id="PF00005">
    <property type="entry name" value="ABC_tran"/>
    <property type="match status" value="1"/>
</dbReference>
<feature type="domain" description="ABC transporter" evidence="8">
    <location>
        <begin position="334"/>
        <end position="570"/>
    </location>
</feature>
<evidence type="ECO:0000256" key="7">
    <source>
        <dbReference type="SAM" id="Phobius"/>
    </source>
</evidence>
<evidence type="ECO:0000256" key="4">
    <source>
        <dbReference type="ARBA" id="ARBA00022840"/>
    </source>
</evidence>
<proteinExistence type="predicted"/>
<keyword evidence="11" id="KW-1185">Reference proteome</keyword>
<sequence>MAKPSSGRHSNELHDIFGPARSALWVVGIFSVAINLLLLTGPLFMLQVYDRVIGSRSTSTLLVLFLIVGFLFTMMGLLDYFRGRILSRIGAQLVERLDSRIMRATMDRTASGGLRGTPATGAAELSRINALFGSSALGAVFDLPFTPLFVALLFLFHPLMGWFAIASSLVVFTLAVLNQRLTHAAHGEANRAAAEAEMRSTTMRTGIETLRGLGMSNELMARWQDARARALHHAMQAADRSGGFTQATKAFRMFIQSAILALGAWLVLQGMLTAGAMIAGSVLLGRALAPVEQTVGQWSAIQNAWMARKSLTKLLEETPEKPAPMALPRPAVALSVSEILVAPPGTRTPTLHQLSFEASAGDAIAVIGVSASGKSTLARALVGLWPPLHGEIRLGGATLGQFDREGLGRLLGYLPQEVMLFAGTVSENIARFTEGANPEDVVRAAQTAAAHELILSLPQGYDTQLSDGAPELSGGQRQRIGLARALFGDPILLVLDEPNSSLDDAGTKALNQSIAMARKLGQITLVMSHRPSALAHCNKVMLLDKGQIRAFGPRDEVLRTHVKNAGNFTRPRAVGEN</sequence>
<dbReference type="InterPro" id="IPR011527">
    <property type="entry name" value="ABC1_TM_dom"/>
</dbReference>